<feature type="domain" description="Stress-response A/B barrel" evidence="3">
    <location>
        <begin position="58"/>
        <end position="150"/>
    </location>
</feature>
<dbReference type="PROSITE" id="PS51502">
    <property type="entry name" value="S_R_A_B_BARREL"/>
    <property type="match status" value="1"/>
</dbReference>
<accession>A0ABQ7GRC8</accession>
<dbReference type="InterPro" id="IPR044662">
    <property type="entry name" value="HS1/DABB1-like"/>
</dbReference>
<evidence type="ECO:0000256" key="1">
    <source>
        <dbReference type="ARBA" id="ARBA00011738"/>
    </source>
</evidence>
<dbReference type="Gene3D" id="3.30.70.100">
    <property type="match status" value="1"/>
</dbReference>
<dbReference type="InterPro" id="IPR013097">
    <property type="entry name" value="Dabb"/>
</dbReference>
<evidence type="ECO:0000313" key="5">
    <source>
        <dbReference type="Proteomes" id="UP000815325"/>
    </source>
</evidence>
<comment type="subunit">
    <text evidence="1">Homodimer.</text>
</comment>
<evidence type="ECO:0000256" key="2">
    <source>
        <dbReference type="SAM" id="SignalP"/>
    </source>
</evidence>
<dbReference type="PANTHER" id="PTHR33178:SF10">
    <property type="entry name" value="STRESS-RESPONSE A_B BARREL DOMAIN-CONTAINING PROTEIN"/>
    <property type="match status" value="1"/>
</dbReference>
<dbReference type="SUPFAM" id="SSF54909">
    <property type="entry name" value="Dimeric alpha+beta barrel"/>
    <property type="match status" value="1"/>
</dbReference>
<dbReference type="Proteomes" id="UP000815325">
    <property type="component" value="Unassembled WGS sequence"/>
</dbReference>
<dbReference type="EMBL" id="MU069626">
    <property type="protein sequence ID" value="KAF5837159.1"/>
    <property type="molecule type" value="Genomic_DNA"/>
</dbReference>
<feature type="signal peptide" evidence="2">
    <location>
        <begin position="1"/>
        <end position="24"/>
    </location>
</feature>
<keyword evidence="2" id="KW-0732">Signal</keyword>
<sequence>MDRRKTLLAALATIAFLMLASVASRQVLTTSSNKPRFFGNPNSSSTQRQSSVSVMAGIRHCVLLKLKDNSPEVISRIKTNLDKLPALIPQIQGYQTGPDARISEGNADFAITADFASEADFKTYATHPEHVKALTEHVKPVLEQRTAVQFRT</sequence>
<feature type="chain" id="PRO_5045514299" description="Stress-response A/B barrel domain-containing protein" evidence="2">
    <location>
        <begin position="25"/>
        <end position="152"/>
    </location>
</feature>
<dbReference type="PANTHER" id="PTHR33178">
    <property type="match status" value="1"/>
</dbReference>
<reference evidence="4" key="1">
    <citation type="submission" date="2017-08" db="EMBL/GenBank/DDBJ databases">
        <authorList>
            <person name="Polle J.E."/>
            <person name="Barry K."/>
            <person name="Cushman J."/>
            <person name="Schmutz J."/>
            <person name="Tran D."/>
            <person name="Hathwaick L.T."/>
            <person name="Yim W.C."/>
            <person name="Jenkins J."/>
            <person name="Mckie-Krisberg Z.M."/>
            <person name="Prochnik S."/>
            <person name="Lindquist E."/>
            <person name="Dockter R.B."/>
            <person name="Adam C."/>
            <person name="Molina H."/>
            <person name="Bunkerborg J."/>
            <person name="Jin E."/>
            <person name="Buchheim M."/>
            <person name="Magnuson J."/>
        </authorList>
    </citation>
    <scope>NUCLEOTIDE SEQUENCE</scope>
    <source>
        <strain evidence="4">CCAP 19/18</strain>
    </source>
</reference>
<dbReference type="InterPro" id="IPR011008">
    <property type="entry name" value="Dimeric_a/b-barrel"/>
</dbReference>
<protein>
    <recommendedName>
        <fullName evidence="3">Stress-response A/B barrel domain-containing protein</fullName>
    </recommendedName>
</protein>
<proteinExistence type="predicted"/>
<evidence type="ECO:0000259" key="3">
    <source>
        <dbReference type="PROSITE" id="PS51502"/>
    </source>
</evidence>
<name>A0ABQ7GRC8_DUNSA</name>
<dbReference type="Pfam" id="PF07876">
    <property type="entry name" value="Dabb"/>
    <property type="match status" value="1"/>
</dbReference>
<organism evidence="4 5">
    <name type="scientific">Dunaliella salina</name>
    <name type="common">Green alga</name>
    <name type="synonym">Protococcus salinus</name>
    <dbReference type="NCBI Taxonomy" id="3046"/>
    <lineage>
        <taxon>Eukaryota</taxon>
        <taxon>Viridiplantae</taxon>
        <taxon>Chlorophyta</taxon>
        <taxon>core chlorophytes</taxon>
        <taxon>Chlorophyceae</taxon>
        <taxon>CS clade</taxon>
        <taxon>Chlamydomonadales</taxon>
        <taxon>Dunaliellaceae</taxon>
        <taxon>Dunaliella</taxon>
    </lineage>
</organism>
<gene>
    <name evidence="4" type="ORF">DUNSADRAFT_4780</name>
</gene>
<dbReference type="SMART" id="SM00886">
    <property type="entry name" value="Dabb"/>
    <property type="match status" value="1"/>
</dbReference>
<comment type="caution">
    <text evidence="4">The sequence shown here is derived from an EMBL/GenBank/DDBJ whole genome shotgun (WGS) entry which is preliminary data.</text>
</comment>
<keyword evidence="5" id="KW-1185">Reference proteome</keyword>
<evidence type="ECO:0000313" key="4">
    <source>
        <dbReference type="EMBL" id="KAF5837159.1"/>
    </source>
</evidence>